<gene>
    <name evidence="1" type="ordered locus">DEFDS_P246</name>
</gene>
<dbReference type="EMBL" id="AP011530">
    <property type="protein sequence ID" value="BAI81866.1"/>
    <property type="molecule type" value="Genomic_DNA"/>
</dbReference>
<organism evidence="1 2">
    <name type="scientific">Deferribacter desulfuricans (strain DSM 14783 / JCM 11476 / NBRC 101012 / SSM1)</name>
    <dbReference type="NCBI Taxonomy" id="639282"/>
    <lineage>
        <taxon>Bacteria</taxon>
        <taxon>Pseudomonadati</taxon>
        <taxon>Deferribacterota</taxon>
        <taxon>Deferribacteres</taxon>
        <taxon>Deferribacterales</taxon>
        <taxon>Deferribacteraceae</taxon>
        <taxon>Deferribacter</taxon>
    </lineage>
</organism>
<dbReference type="RefSeq" id="WP_013009078.1">
    <property type="nucleotide sequence ID" value="NC_013940.1"/>
</dbReference>
<dbReference type="HOGENOM" id="CLU_854490_0_0_0"/>
<evidence type="ECO:0000313" key="1">
    <source>
        <dbReference type="EMBL" id="BAI81866.1"/>
    </source>
</evidence>
<dbReference type="KEGG" id="ddf:DEFDS_P246"/>
<accession>D3PF74</accession>
<proteinExistence type="predicted"/>
<keyword evidence="2" id="KW-1185">Reference proteome</keyword>
<name>D3PF74_DEFDS</name>
<dbReference type="AlphaFoldDB" id="D3PF74"/>
<keyword evidence="1" id="KW-0614">Plasmid</keyword>
<protein>
    <submittedName>
        <fullName evidence="1">Uncharacterized protein</fullName>
    </submittedName>
</protein>
<geneLocation type="plasmid" evidence="1 2">
    <name>megaplasmid pDF308</name>
</geneLocation>
<sequence>MFINYYFNYEKDTVIQGTTIKDELFKNRGLSLDNIQYLSINNTMINLPIKDEDILNKQISENDVLICITTNMNSEYLYQNYLTHILAGFFHQDLEVSTNFINYLKKQQIIFIDIDDISFYISINLIKLGFTNIDFYLPNKYSLKDNIIHNGFLSYQLNSEQIIDKLQTFLQQQSVLPLNINFKNKDLSLDNLTKQNDYIVINTTFNKKFYAYLKRQIQQLASNLFIDFYILKYITSYLYIGQIYNYIEQINNTVKINNIISLDRQDDVDRIDEIIHDFSFKKPDLPITYMLCNIYAQYIAEQILYNKVGTFNKLQRGEPYVRTDV</sequence>
<evidence type="ECO:0000313" key="2">
    <source>
        <dbReference type="Proteomes" id="UP000001520"/>
    </source>
</evidence>
<dbReference type="Proteomes" id="UP000001520">
    <property type="component" value="Plasmid megaplasmid pDF308"/>
</dbReference>
<reference evidence="1 2" key="1">
    <citation type="journal article" date="2010" name="DNA Res.">
        <title>Bacterial lifestyle in a deep-sea hydrothermal vent chimney revealed by the genome sequence of the thermophilic bacterium Deferribacter desulfuricans SSM1.</title>
        <authorList>
            <person name="Takaki Y."/>
            <person name="Shimamura S."/>
            <person name="Nakagawa S."/>
            <person name="Fukuhara Y."/>
            <person name="Horikawa H."/>
            <person name="Ankai A."/>
            <person name="Harada T."/>
            <person name="Hosoyama A."/>
            <person name="Oguchi A."/>
            <person name="Fukui S."/>
            <person name="Fujita N."/>
            <person name="Takami H."/>
            <person name="Takai K."/>
        </authorList>
    </citation>
    <scope>NUCLEOTIDE SEQUENCE [LARGE SCALE GENOMIC DNA]</scope>
    <source>
        <strain evidence="2">DSM 14783 / JCM 11476 / NBRC 101012 / SSM1</strain>
        <plasmid evidence="2">Plasmid megaplasmid pDF308</plasmid>
    </source>
</reference>